<dbReference type="GO" id="GO:0006529">
    <property type="term" value="P:asparagine biosynthetic process"/>
    <property type="evidence" value="ECO:0007669"/>
    <property type="project" value="InterPro"/>
</dbReference>
<organism evidence="2">
    <name type="scientific">marine metagenome</name>
    <dbReference type="NCBI Taxonomy" id="408172"/>
    <lineage>
        <taxon>unclassified sequences</taxon>
        <taxon>metagenomes</taxon>
        <taxon>ecological metagenomes</taxon>
    </lineage>
</organism>
<accession>A0A382Y765</accession>
<dbReference type="SUPFAM" id="SSF52402">
    <property type="entry name" value="Adenine nucleotide alpha hydrolases-like"/>
    <property type="match status" value="1"/>
</dbReference>
<sequence length="137" mass="15270">MVDRHSMAHGLEVRVPFLGAKHRNAAHRLPLDWRLRGSREKIALRAAANLTSLPESIVNRPKLPAGRATSPTMINTLLEELEGHARDYANDIPSMSMMFKGQPEISLGLRLFRSMHITDGGLGRHGKDLMTLLEDVN</sequence>
<dbReference type="AlphaFoldDB" id="A0A382Y765"/>
<name>A0A382Y765_9ZZZZ</name>
<reference evidence="2" key="1">
    <citation type="submission" date="2018-05" db="EMBL/GenBank/DDBJ databases">
        <authorList>
            <person name="Lanie J.A."/>
            <person name="Ng W.-L."/>
            <person name="Kazmierczak K.M."/>
            <person name="Andrzejewski T.M."/>
            <person name="Davidsen T.M."/>
            <person name="Wayne K.J."/>
            <person name="Tettelin H."/>
            <person name="Glass J.I."/>
            <person name="Rusch D."/>
            <person name="Podicherti R."/>
            <person name="Tsui H.-C.T."/>
            <person name="Winkler M.E."/>
        </authorList>
    </citation>
    <scope>NUCLEOTIDE SEQUENCE</scope>
</reference>
<dbReference type="Pfam" id="PF00733">
    <property type="entry name" value="Asn_synthase"/>
    <property type="match status" value="1"/>
</dbReference>
<gene>
    <name evidence="2" type="ORF">METZ01_LOCUS431947</name>
</gene>
<evidence type="ECO:0000259" key="1">
    <source>
        <dbReference type="Pfam" id="PF00733"/>
    </source>
</evidence>
<proteinExistence type="predicted"/>
<dbReference type="EMBL" id="UINC01173474">
    <property type="protein sequence ID" value="SVD79093.1"/>
    <property type="molecule type" value="Genomic_DNA"/>
</dbReference>
<dbReference type="Gene3D" id="3.40.50.620">
    <property type="entry name" value="HUPs"/>
    <property type="match status" value="1"/>
</dbReference>
<dbReference type="InterPro" id="IPR001962">
    <property type="entry name" value="Asn_synthase"/>
</dbReference>
<feature type="domain" description="Asparagine synthetase" evidence="1">
    <location>
        <begin position="3"/>
        <end position="90"/>
    </location>
</feature>
<dbReference type="InterPro" id="IPR014729">
    <property type="entry name" value="Rossmann-like_a/b/a_fold"/>
</dbReference>
<protein>
    <recommendedName>
        <fullName evidence="1">Asparagine synthetase domain-containing protein</fullName>
    </recommendedName>
</protein>
<evidence type="ECO:0000313" key="2">
    <source>
        <dbReference type="EMBL" id="SVD79093.1"/>
    </source>
</evidence>
<dbReference type="GO" id="GO:0004066">
    <property type="term" value="F:asparagine synthase (glutamine-hydrolyzing) activity"/>
    <property type="evidence" value="ECO:0007669"/>
    <property type="project" value="InterPro"/>
</dbReference>